<dbReference type="CDD" id="cd01949">
    <property type="entry name" value="GGDEF"/>
    <property type="match status" value="1"/>
</dbReference>
<reference evidence="5 6" key="1">
    <citation type="journal article" date="2013" name="Genome Announc.">
        <title>Draft Genome Sequence of Sphingobium quisquiliarum Strain P25T, a Novel Hexachlorocyclohexane (HCH)-Degrading Bacterium Isolated from an HCH Dumpsite.</title>
        <authorList>
            <person name="Kumar Singh A."/>
            <person name="Sangwan N."/>
            <person name="Sharma A."/>
            <person name="Gupta V."/>
            <person name="Khurana J.P."/>
            <person name="Lal R."/>
        </authorList>
    </citation>
    <scope>NUCLEOTIDE SEQUENCE [LARGE SCALE GENOMIC DNA]</scope>
    <source>
        <strain evidence="5 6">P25</strain>
    </source>
</reference>
<dbReference type="Proteomes" id="UP000015525">
    <property type="component" value="Unassembled WGS sequence"/>
</dbReference>
<dbReference type="InterPro" id="IPR050469">
    <property type="entry name" value="Diguanylate_Cyclase"/>
</dbReference>
<evidence type="ECO:0000256" key="1">
    <source>
        <dbReference type="ARBA" id="ARBA00012528"/>
    </source>
</evidence>
<feature type="transmembrane region" description="Helical" evidence="3">
    <location>
        <begin position="58"/>
        <end position="79"/>
    </location>
</feature>
<dbReference type="PATRIC" id="fig|1329909.3.peg.1166"/>
<evidence type="ECO:0000256" key="3">
    <source>
        <dbReference type="SAM" id="Phobius"/>
    </source>
</evidence>
<proteinExistence type="predicted"/>
<dbReference type="InterPro" id="IPR029787">
    <property type="entry name" value="Nucleotide_cyclase"/>
</dbReference>
<organism evidence="5 6">
    <name type="scientific">Sphingobium quisquiliarum P25</name>
    <dbReference type="NCBI Taxonomy" id="1329909"/>
    <lineage>
        <taxon>Bacteria</taxon>
        <taxon>Pseudomonadati</taxon>
        <taxon>Pseudomonadota</taxon>
        <taxon>Alphaproteobacteria</taxon>
        <taxon>Sphingomonadales</taxon>
        <taxon>Sphingomonadaceae</taxon>
        <taxon>Sphingobium</taxon>
    </lineage>
</organism>
<dbReference type="EC" id="2.7.7.65" evidence="1"/>
<keyword evidence="6" id="KW-1185">Reference proteome</keyword>
<protein>
    <recommendedName>
        <fullName evidence="1">diguanylate cyclase</fullName>
        <ecNumber evidence="1">2.7.7.65</ecNumber>
    </recommendedName>
</protein>
<dbReference type="AlphaFoldDB" id="T0II58"/>
<dbReference type="NCBIfam" id="TIGR00254">
    <property type="entry name" value="GGDEF"/>
    <property type="match status" value="1"/>
</dbReference>
<gene>
    <name evidence="5" type="ORF">L288_06070</name>
</gene>
<sequence>MGENFAFFLPVMMASFSIAFLALYSRGIRVAGWWSAAYFCVSAGFSVPLAYAAVAAPVWSLLADLLFATGFLFFSEALLQRWRPYWLLSARIAIWGLSCLLCTTAIAIDNLPLELAASDFGCFLLTALPLVAARARLKSGADRILFGAAVLVALDHLVRGSTVPITITQGTAFLGSEYAFLTQALACIFGLFLALAALATQVFDLLARYERQAMIDPLSGLLNRRGFDEAVGQLRSKARSGSLIVCDIDHFKAVNDEFGHALGDRVIIALARRLEEAALNHGISARFGGEEFVLFLPGADAARAAAIADDVREGFTREIGSTLPITRKVTASFGLSTVQHADTSIHDTIARADKALYEAKSRGRNRVCVRRALSSPEAPPRPSAPAIIHA</sequence>
<feature type="transmembrane region" description="Helical" evidence="3">
    <location>
        <begin position="144"/>
        <end position="167"/>
    </location>
</feature>
<dbReference type="InterPro" id="IPR043128">
    <property type="entry name" value="Rev_trsase/Diguanyl_cyclase"/>
</dbReference>
<feature type="transmembrane region" description="Helical" evidence="3">
    <location>
        <begin position="31"/>
        <end position="52"/>
    </location>
</feature>
<comment type="caution">
    <text evidence="5">The sequence shown here is derived from an EMBL/GenBank/DDBJ whole genome shotgun (WGS) entry which is preliminary data.</text>
</comment>
<dbReference type="GO" id="GO:1902201">
    <property type="term" value="P:negative regulation of bacterial-type flagellum-dependent cell motility"/>
    <property type="evidence" value="ECO:0007669"/>
    <property type="project" value="TreeGrafter"/>
</dbReference>
<dbReference type="PANTHER" id="PTHR45138">
    <property type="entry name" value="REGULATORY COMPONENTS OF SENSORY TRANSDUCTION SYSTEM"/>
    <property type="match status" value="1"/>
</dbReference>
<dbReference type="PANTHER" id="PTHR45138:SF9">
    <property type="entry name" value="DIGUANYLATE CYCLASE DGCM-RELATED"/>
    <property type="match status" value="1"/>
</dbReference>
<feature type="transmembrane region" description="Helical" evidence="3">
    <location>
        <begin position="86"/>
        <end position="108"/>
    </location>
</feature>
<accession>T0II58</accession>
<keyword evidence="3" id="KW-1133">Transmembrane helix</keyword>
<dbReference type="FunFam" id="3.30.70.270:FF:000001">
    <property type="entry name" value="Diguanylate cyclase domain protein"/>
    <property type="match status" value="1"/>
</dbReference>
<keyword evidence="3" id="KW-0472">Membrane</keyword>
<dbReference type="Gene3D" id="3.30.70.270">
    <property type="match status" value="1"/>
</dbReference>
<dbReference type="Pfam" id="PF00990">
    <property type="entry name" value="GGDEF"/>
    <property type="match status" value="1"/>
</dbReference>
<dbReference type="GO" id="GO:0043709">
    <property type="term" value="P:cell adhesion involved in single-species biofilm formation"/>
    <property type="evidence" value="ECO:0007669"/>
    <property type="project" value="TreeGrafter"/>
</dbReference>
<name>T0II58_9SPHN</name>
<dbReference type="SMART" id="SM00267">
    <property type="entry name" value="GGDEF"/>
    <property type="match status" value="1"/>
</dbReference>
<evidence type="ECO:0000256" key="2">
    <source>
        <dbReference type="ARBA" id="ARBA00034247"/>
    </source>
</evidence>
<evidence type="ECO:0000259" key="4">
    <source>
        <dbReference type="PROSITE" id="PS50887"/>
    </source>
</evidence>
<dbReference type="RefSeq" id="WP_021237511.1">
    <property type="nucleotide sequence ID" value="NZ_ATHO01000052.1"/>
</dbReference>
<feature type="domain" description="GGDEF" evidence="4">
    <location>
        <begin position="239"/>
        <end position="372"/>
    </location>
</feature>
<feature type="transmembrane region" description="Helical" evidence="3">
    <location>
        <begin position="114"/>
        <end position="132"/>
    </location>
</feature>
<evidence type="ECO:0000313" key="5">
    <source>
        <dbReference type="EMBL" id="EQB09309.1"/>
    </source>
</evidence>
<dbReference type="PROSITE" id="PS50887">
    <property type="entry name" value="GGDEF"/>
    <property type="match status" value="1"/>
</dbReference>
<feature type="transmembrane region" description="Helical" evidence="3">
    <location>
        <begin position="179"/>
        <end position="206"/>
    </location>
</feature>
<keyword evidence="3" id="KW-0812">Transmembrane</keyword>
<dbReference type="EMBL" id="ATHO01000052">
    <property type="protein sequence ID" value="EQB09309.1"/>
    <property type="molecule type" value="Genomic_DNA"/>
</dbReference>
<dbReference type="GO" id="GO:0005886">
    <property type="term" value="C:plasma membrane"/>
    <property type="evidence" value="ECO:0007669"/>
    <property type="project" value="TreeGrafter"/>
</dbReference>
<dbReference type="GO" id="GO:0052621">
    <property type="term" value="F:diguanylate cyclase activity"/>
    <property type="evidence" value="ECO:0007669"/>
    <property type="project" value="UniProtKB-EC"/>
</dbReference>
<comment type="catalytic activity">
    <reaction evidence="2">
        <text>2 GTP = 3',3'-c-di-GMP + 2 diphosphate</text>
        <dbReference type="Rhea" id="RHEA:24898"/>
        <dbReference type="ChEBI" id="CHEBI:33019"/>
        <dbReference type="ChEBI" id="CHEBI:37565"/>
        <dbReference type="ChEBI" id="CHEBI:58805"/>
        <dbReference type="EC" id="2.7.7.65"/>
    </reaction>
</comment>
<dbReference type="InterPro" id="IPR000160">
    <property type="entry name" value="GGDEF_dom"/>
</dbReference>
<feature type="transmembrane region" description="Helical" evidence="3">
    <location>
        <begin position="6"/>
        <end position="24"/>
    </location>
</feature>
<dbReference type="SUPFAM" id="SSF55073">
    <property type="entry name" value="Nucleotide cyclase"/>
    <property type="match status" value="1"/>
</dbReference>
<evidence type="ECO:0000313" key="6">
    <source>
        <dbReference type="Proteomes" id="UP000015525"/>
    </source>
</evidence>